<keyword evidence="3" id="KW-1185">Reference proteome</keyword>
<dbReference type="InterPro" id="IPR013216">
    <property type="entry name" value="Methyltransf_11"/>
</dbReference>
<dbReference type="PANTHER" id="PTHR43591">
    <property type="entry name" value="METHYLTRANSFERASE"/>
    <property type="match status" value="1"/>
</dbReference>
<evidence type="ECO:0000313" key="2">
    <source>
        <dbReference type="EMBL" id="ATY84568.1"/>
    </source>
</evidence>
<reference evidence="3" key="1">
    <citation type="submission" date="2017-11" db="EMBL/GenBank/DDBJ databases">
        <title>Complete Genome Sequence of Kyrpidia sp. Strain EA-1, a thermophilic, hydrogen-oxidizing Bacterium, isolated from the Azores.</title>
        <authorList>
            <person name="Reiner J.E."/>
            <person name="Lapp C.J."/>
            <person name="Bunk B."/>
            <person name="Gescher J."/>
        </authorList>
    </citation>
    <scope>NUCLEOTIDE SEQUENCE [LARGE SCALE GENOMIC DNA]</scope>
    <source>
        <strain evidence="3">EA-1</strain>
    </source>
</reference>
<dbReference type="EMBL" id="CP024955">
    <property type="protein sequence ID" value="ATY84568.1"/>
    <property type="molecule type" value="Genomic_DNA"/>
</dbReference>
<dbReference type="CDD" id="cd02440">
    <property type="entry name" value="AdoMet_MTases"/>
    <property type="match status" value="1"/>
</dbReference>
<accession>A0A2K8N5G6</accession>
<protein>
    <recommendedName>
        <fullName evidence="1">Methyltransferase type 11 domain-containing protein</fullName>
    </recommendedName>
</protein>
<evidence type="ECO:0000259" key="1">
    <source>
        <dbReference type="Pfam" id="PF08241"/>
    </source>
</evidence>
<dbReference type="GO" id="GO:0008757">
    <property type="term" value="F:S-adenosylmethionine-dependent methyltransferase activity"/>
    <property type="evidence" value="ECO:0007669"/>
    <property type="project" value="InterPro"/>
</dbReference>
<dbReference type="Proteomes" id="UP000231932">
    <property type="component" value="Chromosome"/>
</dbReference>
<dbReference type="SUPFAM" id="SSF53335">
    <property type="entry name" value="S-adenosyl-L-methionine-dependent methyltransferases"/>
    <property type="match status" value="1"/>
</dbReference>
<dbReference type="AlphaFoldDB" id="A0A2K8N5G6"/>
<sequence length="504" mass="57108">MGGNETRLVEDIYMIGVRGMENLDVFVDFAKNMMKQDVVIAPWLTWGDGQNRIPTHLQRDIEGIAERFAHLHWRPDWRITLTGSYPISRNRVAEAYRETVSSTAVYLSHLELGQLNVTEEMVKVAERLTENFVAQTDPKVFVTFYLLTVIYEDLQALEYYGSMQANDFVRGHLHRPWGTETLSGELEAAVSAEAVEVDTAADLVRLTSRGKEMLHYIEGIFRESGFFTSRSKLIRLNNFNHVDDIASMMEALVPTACEHRKTVVELSGIQPGMAVLELGSGTGALTFEAGLFQRVGPDGRLVATDPSTSMLASVRRKRESYNAHWVEVVHGKAERLPFPANTFDSVIGYAFLHLTDMDEALREIARVLKPGGSLITLHPLHFPARNEFFLEWFAPLLKTGGTPRNQDNLPGPDTVPSAMEPHYEIVHLQSLDLEMHYTSPRTVVEFFVGIVDVFEEQMATLPWRARHDMVQQLIKRGEEVCRKYPPESLVEMHPGQFIRAIVRK</sequence>
<name>A0A2K8N5G6_9BACL</name>
<feature type="domain" description="Methyltransferase type 11" evidence="1">
    <location>
        <begin position="276"/>
        <end position="375"/>
    </location>
</feature>
<dbReference type="KEGG" id="kyr:CVV65_06090"/>
<evidence type="ECO:0000313" key="3">
    <source>
        <dbReference type="Proteomes" id="UP000231932"/>
    </source>
</evidence>
<proteinExistence type="predicted"/>
<dbReference type="InterPro" id="IPR029063">
    <property type="entry name" value="SAM-dependent_MTases_sf"/>
</dbReference>
<dbReference type="PANTHER" id="PTHR43591:SF24">
    <property type="entry name" value="2-METHOXY-6-POLYPRENYL-1,4-BENZOQUINOL METHYLASE, MITOCHONDRIAL"/>
    <property type="match status" value="1"/>
</dbReference>
<dbReference type="Gene3D" id="3.40.50.150">
    <property type="entry name" value="Vaccinia Virus protein VP39"/>
    <property type="match status" value="1"/>
</dbReference>
<gene>
    <name evidence="2" type="ORF">CVV65_06090</name>
</gene>
<dbReference type="Pfam" id="PF08241">
    <property type="entry name" value="Methyltransf_11"/>
    <property type="match status" value="1"/>
</dbReference>
<organism evidence="2 3">
    <name type="scientific">Kyrpidia spormannii</name>
    <dbReference type="NCBI Taxonomy" id="2055160"/>
    <lineage>
        <taxon>Bacteria</taxon>
        <taxon>Bacillati</taxon>
        <taxon>Bacillota</taxon>
        <taxon>Bacilli</taxon>
        <taxon>Bacillales</taxon>
        <taxon>Alicyclobacillaceae</taxon>
        <taxon>Kyrpidia</taxon>
    </lineage>
</organism>